<feature type="transmembrane region" description="Helical" evidence="1">
    <location>
        <begin position="99"/>
        <end position="120"/>
    </location>
</feature>
<feature type="transmembrane region" description="Helical" evidence="1">
    <location>
        <begin position="456"/>
        <end position="478"/>
    </location>
</feature>
<feature type="transmembrane region" description="Helical" evidence="1">
    <location>
        <begin position="326"/>
        <end position="348"/>
    </location>
</feature>
<keyword evidence="1" id="KW-0812">Transmembrane</keyword>
<organism evidence="2 3">
    <name type="scientific">Psychrobacillus mangrovi</name>
    <dbReference type="NCBI Taxonomy" id="3117745"/>
    <lineage>
        <taxon>Bacteria</taxon>
        <taxon>Bacillati</taxon>
        <taxon>Bacillota</taxon>
        <taxon>Bacilli</taxon>
        <taxon>Bacillales</taxon>
        <taxon>Bacillaceae</taxon>
        <taxon>Psychrobacillus</taxon>
    </lineage>
</organism>
<evidence type="ECO:0000313" key="2">
    <source>
        <dbReference type="EMBL" id="MEI4768820.1"/>
    </source>
</evidence>
<evidence type="ECO:0000256" key="1">
    <source>
        <dbReference type="SAM" id="Phobius"/>
    </source>
</evidence>
<feature type="transmembrane region" description="Helical" evidence="1">
    <location>
        <begin position="423"/>
        <end position="444"/>
    </location>
</feature>
<feature type="transmembrane region" description="Helical" evidence="1">
    <location>
        <begin position="283"/>
        <end position="306"/>
    </location>
</feature>
<keyword evidence="1" id="KW-0472">Membrane</keyword>
<dbReference type="EMBL" id="JBAWSY010000002">
    <property type="protein sequence ID" value="MEI4768820.1"/>
    <property type="molecule type" value="Genomic_DNA"/>
</dbReference>
<accession>A0ABU8F3H6</accession>
<keyword evidence="3" id="KW-1185">Reference proteome</keyword>
<comment type="caution">
    <text evidence="2">The sequence shown here is derived from an EMBL/GenBank/DDBJ whole genome shotgun (WGS) entry which is preliminary data.</text>
</comment>
<keyword evidence="1" id="KW-1133">Transmembrane helix</keyword>
<protein>
    <submittedName>
        <fullName evidence="2">Zinc ribbon domain-containing protein</fullName>
    </submittedName>
</protein>
<feature type="transmembrane region" description="Helical" evidence="1">
    <location>
        <begin position="208"/>
        <end position="228"/>
    </location>
</feature>
<name>A0ABU8F3H6_9BACI</name>
<gene>
    <name evidence="2" type="ORF">WAX74_03995</name>
</gene>
<proteinExistence type="predicted"/>
<feature type="transmembrane region" description="Helical" evidence="1">
    <location>
        <begin position="498"/>
        <end position="520"/>
    </location>
</feature>
<sequence length="529" mass="58987">MFCKECGQQHDPNLNYCPRDGQNLHPELPFGVEHRASGFCASCGKSVVSDAQYCQHCGESHSTISFSKGGPKKNTSESFKKKSFATPSFSVAKFSSASVTPILLAVGISILLTLLGAFFIKSQVENSIIEYSGNEVTSDDIKNLNILTEELENESGIDLNLPNIYNIFTYVSLMHSVDFKLTGEVKSDIIDGEKLSESATLILQNLSLTFLPVVIFILLISGLILGFIAKKRNLSFSSSILGFGILYGIFLSISSFIANFTYKNGISIFFTDIDVLVKGRFPLIESFIVGFLLAISIAGIASMFMLYKRDVFAFIKTKASYIQYTIYSTVIMIIGTFLYTVVSFSILSKIEEVRDEYLHYLFTGPVGMIFWKMSHLIPINFVYKEYSQEESFSLHLFSSIAKFEESGFVNEFLEFSMENGIPFWLKASILIPAVFLIIAGYNLYQTHNIKVAELVKFSLIYAFIMSLISLLSNIKYSVEGKGSEIFDLGHTMFQVSSGVFGTFFISAIFAFIFITLGGYIKHYVGDSTK</sequence>
<feature type="transmembrane region" description="Helical" evidence="1">
    <location>
        <begin position="240"/>
        <end position="262"/>
    </location>
</feature>
<feature type="transmembrane region" description="Helical" evidence="1">
    <location>
        <begin position="360"/>
        <end position="383"/>
    </location>
</feature>
<dbReference type="Proteomes" id="UP001364890">
    <property type="component" value="Unassembled WGS sequence"/>
</dbReference>
<dbReference type="RefSeq" id="WP_336496373.1">
    <property type="nucleotide sequence ID" value="NZ_JBAWSY010000002.1"/>
</dbReference>
<evidence type="ECO:0000313" key="3">
    <source>
        <dbReference type="Proteomes" id="UP001364890"/>
    </source>
</evidence>
<reference evidence="2 3" key="1">
    <citation type="submission" date="2024-01" db="EMBL/GenBank/DDBJ databases">
        <title>Seven novel Bacillus-like species.</title>
        <authorList>
            <person name="Liu G."/>
        </authorList>
    </citation>
    <scope>NUCLEOTIDE SEQUENCE [LARGE SCALE GENOMIC DNA]</scope>
    <source>
        <strain evidence="2 3">FJAT-51614</strain>
    </source>
</reference>